<dbReference type="InterPro" id="IPR008979">
    <property type="entry name" value="Galactose-bd-like_sf"/>
</dbReference>
<keyword evidence="3" id="KW-0326">Glycosidase</keyword>
<protein>
    <submittedName>
        <fullName evidence="9">Beta-galactosidase</fullName>
    </submittedName>
</protein>
<feature type="domain" description="Glycosyl hydrolases family 2 sugar binding" evidence="6">
    <location>
        <begin position="66"/>
        <end position="157"/>
    </location>
</feature>
<gene>
    <name evidence="9" type="ORF">DFR57_101213</name>
</gene>
<dbReference type="SUPFAM" id="SSF49303">
    <property type="entry name" value="beta-Galactosidase/glucuronidase domain"/>
    <property type="match status" value="1"/>
</dbReference>
<dbReference type="RefSeq" id="WP_114351278.1">
    <property type="nucleotide sequence ID" value="NZ_QPJJ01000001.1"/>
</dbReference>
<dbReference type="InterPro" id="IPR006101">
    <property type="entry name" value="Glyco_hydro_2"/>
</dbReference>
<sequence length="777" mass="88521">MNELSRKNIDFDANWLFYKGNPSGAEEINYDDSTWRKLNVPHDWSIEGEFDENNESGKSGAFLSTGIGWYRKHFDLDELEENKQEYLYFDGVYHNSEVWCNGNYLGKHPYGFTGFYYDLTSYLNKDEKNIIAVKVDNSDQQNCRWYTGSGIYRHVEMIICDRVHVDHWGTYITTCLDSLEQATVTIQTTITNNHTVDKTISLKTSICDAKENEITTDEKIVRIEANKKLTISQKVVVQNPVLWSIDTPNLYSAKSEISKQGGIIDQYSTAFGIRNIEILNKDGIKINGKSIKLKGVNIHNDAGSLGTAVPDQILKSRLKTLKELGCNAIRCSHNPPAKELLDMCDEMGFLVIDEAFDKWWSGSYGEIFEAWWKKDLEMMLLRDRNHPSIFMWSVGNEVEDQGSTKTLDTLKLLVEHVHQFEPTRPVTCAIRPPGEVDGITNLNEKLDVIMSMANLTDVVSLNYQEQWYDDIKKRNPDIIITGSETYPFFRGTRDFFKGYEPVNPWFDVVANDHVIGQFIWAGIDYLGESMNWPSKGWAACLVDTTGKRKPLSYFQQSVWTEEPMVHIAVNADSITSPSTKMHWNAPKMASHWTFPDYENELIRIFTFTNCEKVELYINDELKGYKFLKDFPDKIMKWYLPYEAGEIKAVGYINDEKKCEHLLATSDSPYEIQLQADRNSIHADSKDVSAVEVVVVDEKGVVVPFAEHKISFDIDGEGEIIGVDNGNLDSSELYKAKERSAYHGRCRVFVQSKGNAGNILIRANAEGLKGAVAKILAI</sequence>
<dbReference type="InterPro" id="IPR051913">
    <property type="entry name" value="GH2_Domain-Containing"/>
</dbReference>
<evidence type="ECO:0000313" key="9">
    <source>
        <dbReference type="EMBL" id="RCW77342.1"/>
    </source>
</evidence>
<keyword evidence="2" id="KW-0378">Hydrolase</keyword>
<dbReference type="InterPro" id="IPR032311">
    <property type="entry name" value="DUF4982"/>
</dbReference>
<dbReference type="Gene3D" id="3.20.20.80">
    <property type="entry name" value="Glycosidases"/>
    <property type="match status" value="2"/>
</dbReference>
<feature type="domain" description="Glycoside hydrolase family 2 immunoglobulin-like beta-sandwich" evidence="4">
    <location>
        <begin position="164"/>
        <end position="274"/>
    </location>
</feature>
<dbReference type="Pfam" id="PF02837">
    <property type="entry name" value="Glyco_hydro_2_N"/>
    <property type="match status" value="1"/>
</dbReference>
<proteinExistence type="inferred from homology"/>
<dbReference type="PANTHER" id="PTHR42732">
    <property type="entry name" value="BETA-GALACTOSIDASE"/>
    <property type="match status" value="1"/>
</dbReference>
<reference evidence="9 10" key="1">
    <citation type="submission" date="2018-07" db="EMBL/GenBank/DDBJ databases">
        <title>Genomic Encyclopedia of Type Strains, Phase IV (KMG-IV): sequencing the most valuable type-strain genomes for metagenomic binning, comparative biology and taxonomic classification.</title>
        <authorList>
            <person name="Goeker M."/>
        </authorList>
    </citation>
    <scope>NUCLEOTIDE SEQUENCE [LARGE SCALE GENOMIC DNA]</scope>
    <source>
        <strain evidence="9 10">DSM 27696</strain>
    </source>
</reference>
<dbReference type="InterPro" id="IPR013783">
    <property type="entry name" value="Ig-like_fold"/>
</dbReference>
<dbReference type="GO" id="GO:0005975">
    <property type="term" value="P:carbohydrate metabolic process"/>
    <property type="evidence" value="ECO:0007669"/>
    <property type="project" value="InterPro"/>
</dbReference>
<feature type="domain" description="Glycoside hydrolase family 2" evidence="8">
    <location>
        <begin position="671"/>
        <end position="770"/>
    </location>
</feature>
<dbReference type="Pfam" id="PF00703">
    <property type="entry name" value="Glyco_hydro_2"/>
    <property type="match status" value="1"/>
</dbReference>
<evidence type="ECO:0000256" key="3">
    <source>
        <dbReference type="ARBA" id="ARBA00023295"/>
    </source>
</evidence>
<name>A0A368YAW2_9BACI</name>
<dbReference type="SUPFAM" id="SSF49785">
    <property type="entry name" value="Galactose-binding domain-like"/>
    <property type="match status" value="1"/>
</dbReference>
<dbReference type="InterPro" id="IPR006103">
    <property type="entry name" value="Glyco_hydro_2_cat"/>
</dbReference>
<comment type="similarity">
    <text evidence="1">Belongs to the glycosyl hydrolase 2 family.</text>
</comment>
<dbReference type="InterPro" id="IPR017853">
    <property type="entry name" value="GH"/>
</dbReference>
<dbReference type="Pfam" id="PF02836">
    <property type="entry name" value="Glyco_hydro_2_C"/>
    <property type="match status" value="1"/>
</dbReference>
<feature type="domain" description="Glycoside hydrolase family 2 catalytic" evidence="5">
    <location>
        <begin position="280"/>
        <end position="471"/>
    </location>
</feature>
<dbReference type="GO" id="GO:0004553">
    <property type="term" value="F:hydrolase activity, hydrolyzing O-glycosyl compounds"/>
    <property type="evidence" value="ECO:0007669"/>
    <property type="project" value="InterPro"/>
</dbReference>
<comment type="caution">
    <text evidence="9">The sequence shown here is derived from an EMBL/GenBank/DDBJ whole genome shotgun (WGS) entry which is preliminary data.</text>
</comment>
<evidence type="ECO:0000259" key="4">
    <source>
        <dbReference type="Pfam" id="PF00703"/>
    </source>
</evidence>
<dbReference type="Pfam" id="PF18565">
    <property type="entry name" value="Glyco_hydro2_C5"/>
    <property type="match status" value="1"/>
</dbReference>
<evidence type="ECO:0000256" key="2">
    <source>
        <dbReference type="ARBA" id="ARBA00022801"/>
    </source>
</evidence>
<dbReference type="PANTHER" id="PTHR42732:SF1">
    <property type="entry name" value="BETA-MANNOSIDASE"/>
    <property type="match status" value="1"/>
</dbReference>
<dbReference type="Pfam" id="PF16355">
    <property type="entry name" value="DUF4982"/>
    <property type="match status" value="1"/>
</dbReference>
<dbReference type="Proteomes" id="UP000252585">
    <property type="component" value="Unassembled WGS sequence"/>
</dbReference>
<organism evidence="9 10">
    <name type="scientific">Saliterribacillus persicus</name>
    <dbReference type="NCBI Taxonomy" id="930114"/>
    <lineage>
        <taxon>Bacteria</taxon>
        <taxon>Bacillati</taxon>
        <taxon>Bacillota</taxon>
        <taxon>Bacilli</taxon>
        <taxon>Bacillales</taxon>
        <taxon>Bacillaceae</taxon>
        <taxon>Saliterribacillus</taxon>
    </lineage>
</organism>
<evidence type="ECO:0000259" key="5">
    <source>
        <dbReference type="Pfam" id="PF02836"/>
    </source>
</evidence>
<accession>A0A368YAW2</accession>
<dbReference type="PRINTS" id="PR00132">
    <property type="entry name" value="GLHYDRLASE2"/>
</dbReference>
<dbReference type="InterPro" id="IPR040605">
    <property type="entry name" value="Glyco_hydro2_dom5"/>
</dbReference>
<dbReference type="Gene3D" id="2.60.120.260">
    <property type="entry name" value="Galactose-binding domain-like"/>
    <property type="match status" value="1"/>
</dbReference>
<dbReference type="InterPro" id="IPR036156">
    <property type="entry name" value="Beta-gal/glucu_dom_sf"/>
</dbReference>
<dbReference type="InterPro" id="IPR006102">
    <property type="entry name" value="Ig-like_GH2"/>
</dbReference>
<evidence type="ECO:0000256" key="1">
    <source>
        <dbReference type="ARBA" id="ARBA00007401"/>
    </source>
</evidence>
<dbReference type="SUPFAM" id="SSF51445">
    <property type="entry name" value="(Trans)glycosidases"/>
    <property type="match status" value="1"/>
</dbReference>
<dbReference type="OrthoDB" id="9762066at2"/>
<evidence type="ECO:0000259" key="6">
    <source>
        <dbReference type="Pfam" id="PF02837"/>
    </source>
</evidence>
<dbReference type="PROSITE" id="PS00608">
    <property type="entry name" value="GLYCOSYL_HYDROL_F2_2"/>
    <property type="match status" value="1"/>
</dbReference>
<dbReference type="Gene3D" id="2.60.40.10">
    <property type="entry name" value="Immunoglobulins"/>
    <property type="match status" value="3"/>
</dbReference>
<feature type="domain" description="DUF4982" evidence="7">
    <location>
        <begin position="600"/>
        <end position="656"/>
    </location>
</feature>
<evidence type="ECO:0000259" key="7">
    <source>
        <dbReference type="Pfam" id="PF16355"/>
    </source>
</evidence>
<keyword evidence="10" id="KW-1185">Reference proteome</keyword>
<dbReference type="InterPro" id="IPR006104">
    <property type="entry name" value="Glyco_hydro_2_N"/>
</dbReference>
<dbReference type="InterPro" id="IPR023232">
    <property type="entry name" value="Glyco_hydro_2_AS"/>
</dbReference>
<evidence type="ECO:0000259" key="8">
    <source>
        <dbReference type="Pfam" id="PF18565"/>
    </source>
</evidence>
<evidence type="ECO:0000313" key="10">
    <source>
        <dbReference type="Proteomes" id="UP000252585"/>
    </source>
</evidence>
<dbReference type="EMBL" id="QPJJ01000001">
    <property type="protein sequence ID" value="RCW77342.1"/>
    <property type="molecule type" value="Genomic_DNA"/>
</dbReference>
<dbReference type="AlphaFoldDB" id="A0A368YAW2"/>